<evidence type="ECO:0000256" key="15">
    <source>
        <dbReference type="SAM" id="MobiDB-lite"/>
    </source>
</evidence>
<dbReference type="InterPro" id="IPR041027">
    <property type="entry name" value="FtsK_alpha"/>
</dbReference>
<keyword evidence="8 14" id="KW-0067">ATP-binding</keyword>
<feature type="binding site" evidence="14">
    <location>
        <begin position="421"/>
        <end position="428"/>
    </location>
    <ligand>
        <name>ATP</name>
        <dbReference type="ChEBI" id="CHEBI:30616"/>
    </ligand>
</feature>
<sequence>MSRGRKRKFKVKFNVKPDTTRSIISLVFLSLAIVSLVSFFAPDYDFNAEIQHVLRLAFGKASIIIPILLAGVGILFVDKVNIKFKEIRVLLGIFLSLVSLSGLFHLFVDGKDSLDIARSGGGGGMFGYKLSGVLSAGLSNVGAGVILVALVLSSIILIFNISFESIFSFFKESKFISGFLSKLKSLFHHEKKEGEEDVEVNVESVGFEDFDNKKEEPSKEGPEQAPLFEVIQSMSEPQTDIARNTVDSLVLASPLEISRVPSDRIWNFPPDNLLAEPQSRVWDTSDVDKRVKIIKETLKSFGVDVDIEMDNVKVGSSVTQYAVRPKSVTNISKISSLQGNLALALASPTGSVRIEAPIPGKSLIGIEVPNSKRTMVYFKSLINSDAMKNMKSKLGIVLGEDVGGRVVAYDIGKMPHLLIAGTTGSGKSIFIHNLLFSILFRATPQEVKFIIIDPKRVELIHYEGIPHLLTPVVTDMDKAPSVFRWAVDEVERRYKLFEQARVRNIEGYNEKSGIQVMPYIVIVVDELSDIMVRDPAGVEKSIIRIAQLARATGIHLVLAVQRPSADIITGLIKANIPCRAAFQVLSQIDSRVIIDQPGAEKLLGKGDMLFVPPDVMKPMRLQGAYISDKEIGDLVEYLKAQGMEPDYKEEVLRTPTDSSKRGGSSEWGNEVDELFDQAVDIVISAGKASASLLQRKLSIGYARAARIIDEMEEKGIIGPEVSGSRGREVMVDDTPSGLNKSDADPGYGPEDFTDEDFPRNDNIVN</sequence>
<dbReference type="Gene3D" id="3.40.50.300">
    <property type="entry name" value="P-loop containing nucleotide triphosphate hydrolases"/>
    <property type="match status" value="1"/>
</dbReference>
<evidence type="ECO:0000256" key="7">
    <source>
        <dbReference type="ARBA" id="ARBA00022829"/>
    </source>
</evidence>
<dbReference type="SUPFAM" id="SSF52540">
    <property type="entry name" value="P-loop containing nucleoside triphosphate hydrolases"/>
    <property type="match status" value="1"/>
</dbReference>
<evidence type="ECO:0000256" key="3">
    <source>
        <dbReference type="ARBA" id="ARBA00022475"/>
    </source>
</evidence>
<evidence type="ECO:0000256" key="6">
    <source>
        <dbReference type="ARBA" id="ARBA00022741"/>
    </source>
</evidence>
<proteinExistence type="inferred from homology"/>
<feature type="transmembrane region" description="Helical" evidence="16">
    <location>
        <begin position="21"/>
        <end position="41"/>
    </location>
</feature>
<dbReference type="InterPro" id="IPR025199">
    <property type="entry name" value="FtsK_4TM"/>
</dbReference>
<evidence type="ECO:0000256" key="4">
    <source>
        <dbReference type="ARBA" id="ARBA00022618"/>
    </source>
</evidence>
<accession>A0A7X9E6K8</accession>
<feature type="transmembrane region" description="Helical" evidence="16">
    <location>
        <begin position="89"/>
        <end position="108"/>
    </location>
</feature>
<keyword evidence="6 14" id="KW-0547">Nucleotide-binding</keyword>
<feature type="transmembrane region" description="Helical" evidence="16">
    <location>
        <begin position="141"/>
        <end position="163"/>
    </location>
</feature>
<dbReference type="InterPro" id="IPR027417">
    <property type="entry name" value="P-loop_NTPase"/>
</dbReference>
<dbReference type="Pfam" id="PF01580">
    <property type="entry name" value="FtsK_SpoIIIE"/>
    <property type="match status" value="1"/>
</dbReference>
<evidence type="ECO:0000256" key="16">
    <source>
        <dbReference type="SAM" id="Phobius"/>
    </source>
</evidence>
<evidence type="ECO:0000313" key="18">
    <source>
        <dbReference type="EMBL" id="NMB91399.1"/>
    </source>
</evidence>
<keyword evidence="5 16" id="KW-0812">Transmembrane</keyword>
<comment type="subunit">
    <text evidence="13">Homohexamer. Forms a ring that surrounds DNA.</text>
</comment>
<dbReference type="PANTHER" id="PTHR22683">
    <property type="entry name" value="SPORULATION PROTEIN RELATED"/>
    <property type="match status" value="1"/>
</dbReference>
<evidence type="ECO:0000256" key="5">
    <source>
        <dbReference type="ARBA" id="ARBA00022692"/>
    </source>
</evidence>
<comment type="similarity">
    <text evidence="2">Belongs to the FtsK/SpoIIIE/SftA family.</text>
</comment>
<dbReference type="Pfam" id="PF17854">
    <property type="entry name" value="FtsK_alpha"/>
    <property type="match status" value="1"/>
</dbReference>
<protein>
    <recommendedName>
        <fullName evidence="17">FtsK domain-containing protein</fullName>
    </recommendedName>
</protein>
<evidence type="ECO:0000256" key="14">
    <source>
        <dbReference type="PROSITE-ProRule" id="PRU00289"/>
    </source>
</evidence>
<keyword evidence="7" id="KW-0159">Chromosome partition</keyword>
<keyword evidence="9 16" id="KW-1133">Transmembrane helix</keyword>
<dbReference type="CDD" id="cd01127">
    <property type="entry name" value="TrwB_TraG_TraD_VirD4"/>
    <property type="match status" value="1"/>
</dbReference>
<keyword evidence="11 16" id="KW-0472">Membrane</keyword>
<evidence type="ECO:0000313" key="19">
    <source>
        <dbReference type="Proteomes" id="UP000590542"/>
    </source>
</evidence>
<keyword evidence="3" id="KW-1003">Cell membrane</keyword>
<dbReference type="PROSITE" id="PS50901">
    <property type="entry name" value="FTSK"/>
    <property type="match status" value="1"/>
</dbReference>
<dbReference type="InterPro" id="IPR018541">
    <property type="entry name" value="Ftsk_gamma"/>
</dbReference>
<evidence type="ECO:0000256" key="10">
    <source>
        <dbReference type="ARBA" id="ARBA00023125"/>
    </source>
</evidence>
<evidence type="ECO:0000256" key="1">
    <source>
        <dbReference type="ARBA" id="ARBA00004651"/>
    </source>
</evidence>
<evidence type="ECO:0000256" key="11">
    <source>
        <dbReference type="ARBA" id="ARBA00023136"/>
    </source>
</evidence>
<dbReference type="InterPro" id="IPR002543">
    <property type="entry name" value="FtsK_dom"/>
</dbReference>
<dbReference type="SUPFAM" id="SSF46785">
    <property type="entry name" value="Winged helix' DNA-binding domain"/>
    <property type="match status" value="1"/>
</dbReference>
<name>A0A7X9E6K8_UNCKA</name>
<reference evidence="18 19" key="1">
    <citation type="journal article" date="2020" name="Biotechnol. Biofuels">
        <title>New insights from the biogas microbiome by comprehensive genome-resolved metagenomics of nearly 1600 species originating from multiple anaerobic digesters.</title>
        <authorList>
            <person name="Campanaro S."/>
            <person name="Treu L."/>
            <person name="Rodriguez-R L.M."/>
            <person name="Kovalovszki A."/>
            <person name="Ziels R.M."/>
            <person name="Maus I."/>
            <person name="Zhu X."/>
            <person name="Kougias P.G."/>
            <person name="Basile A."/>
            <person name="Luo G."/>
            <person name="Schluter A."/>
            <person name="Konstantinidis K.T."/>
            <person name="Angelidaki I."/>
        </authorList>
    </citation>
    <scope>NUCLEOTIDE SEQUENCE [LARGE SCALE GENOMIC DNA]</scope>
    <source>
        <strain evidence="18">AS27yjCOA_202</strain>
    </source>
</reference>
<dbReference type="GO" id="GO:0003677">
    <property type="term" value="F:DNA binding"/>
    <property type="evidence" value="ECO:0007669"/>
    <property type="project" value="UniProtKB-KW"/>
</dbReference>
<dbReference type="GO" id="GO:0005886">
    <property type="term" value="C:plasma membrane"/>
    <property type="evidence" value="ECO:0007669"/>
    <property type="project" value="UniProtKB-SubCell"/>
</dbReference>
<dbReference type="Gene3D" id="3.30.980.40">
    <property type="match status" value="1"/>
</dbReference>
<comment type="caution">
    <text evidence="18">The sequence shown here is derived from an EMBL/GenBank/DDBJ whole genome shotgun (WGS) entry which is preliminary data.</text>
</comment>
<dbReference type="PANTHER" id="PTHR22683:SF41">
    <property type="entry name" value="DNA TRANSLOCASE FTSK"/>
    <property type="match status" value="1"/>
</dbReference>
<dbReference type="InterPro" id="IPR003593">
    <property type="entry name" value="AAA+_ATPase"/>
</dbReference>
<dbReference type="SMART" id="SM00843">
    <property type="entry name" value="Ftsk_gamma"/>
    <property type="match status" value="1"/>
</dbReference>
<comment type="subcellular location">
    <subcellularLocation>
        <location evidence="1">Cell membrane</location>
        <topology evidence="1">Multi-pass membrane protein</topology>
    </subcellularLocation>
</comment>
<dbReference type="InterPro" id="IPR050206">
    <property type="entry name" value="FtsK/SpoIIIE/SftA"/>
</dbReference>
<dbReference type="InterPro" id="IPR036388">
    <property type="entry name" value="WH-like_DNA-bd_sf"/>
</dbReference>
<dbReference type="Proteomes" id="UP000590542">
    <property type="component" value="Unassembled WGS sequence"/>
</dbReference>
<dbReference type="GO" id="GO:0051301">
    <property type="term" value="P:cell division"/>
    <property type="evidence" value="ECO:0007669"/>
    <property type="project" value="UniProtKB-KW"/>
</dbReference>
<dbReference type="AlphaFoldDB" id="A0A7X9E6K8"/>
<dbReference type="GO" id="GO:0005524">
    <property type="term" value="F:ATP binding"/>
    <property type="evidence" value="ECO:0007669"/>
    <property type="project" value="UniProtKB-UniRule"/>
</dbReference>
<dbReference type="SMART" id="SM00382">
    <property type="entry name" value="AAA"/>
    <property type="match status" value="1"/>
</dbReference>
<evidence type="ECO:0000256" key="12">
    <source>
        <dbReference type="ARBA" id="ARBA00023306"/>
    </source>
</evidence>
<dbReference type="Pfam" id="PF13491">
    <property type="entry name" value="FtsK_4TM"/>
    <property type="match status" value="1"/>
</dbReference>
<dbReference type="EMBL" id="JAAZNV010000006">
    <property type="protein sequence ID" value="NMB91399.1"/>
    <property type="molecule type" value="Genomic_DNA"/>
</dbReference>
<dbReference type="InterPro" id="IPR036390">
    <property type="entry name" value="WH_DNA-bd_sf"/>
</dbReference>
<keyword evidence="10" id="KW-0238">DNA-binding</keyword>
<keyword evidence="4" id="KW-0132">Cell division</keyword>
<dbReference type="GO" id="GO:0007059">
    <property type="term" value="P:chromosome segregation"/>
    <property type="evidence" value="ECO:0007669"/>
    <property type="project" value="UniProtKB-KW"/>
</dbReference>
<feature type="transmembrane region" description="Helical" evidence="16">
    <location>
        <begin position="53"/>
        <end position="77"/>
    </location>
</feature>
<evidence type="ECO:0000259" key="17">
    <source>
        <dbReference type="PROSITE" id="PS50901"/>
    </source>
</evidence>
<gene>
    <name evidence="18" type="ORF">GYA37_00965</name>
</gene>
<evidence type="ECO:0000256" key="2">
    <source>
        <dbReference type="ARBA" id="ARBA00006474"/>
    </source>
</evidence>
<evidence type="ECO:0000256" key="13">
    <source>
        <dbReference type="ARBA" id="ARBA00025923"/>
    </source>
</evidence>
<dbReference type="Gene3D" id="1.10.10.10">
    <property type="entry name" value="Winged helix-like DNA-binding domain superfamily/Winged helix DNA-binding domain"/>
    <property type="match status" value="1"/>
</dbReference>
<feature type="region of interest" description="Disordered" evidence="15">
    <location>
        <begin position="718"/>
        <end position="765"/>
    </location>
</feature>
<dbReference type="Pfam" id="PF09397">
    <property type="entry name" value="FtsK_gamma"/>
    <property type="match status" value="1"/>
</dbReference>
<organism evidence="18 19">
    <name type="scientific">candidate division WWE3 bacterium</name>
    <dbReference type="NCBI Taxonomy" id="2053526"/>
    <lineage>
        <taxon>Bacteria</taxon>
        <taxon>Katanobacteria</taxon>
    </lineage>
</organism>
<feature type="domain" description="FtsK" evidence="17">
    <location>
        <begin position="404"/>
        <end position="591"/>
    </location>
</feature>
<evidence type="ECO:0000256" key="9">
    <source>
        <dbReference type="ARBA" id="ARBA00022989"/>
    </source>
</evidence>
<evidence type="ECO:0000256" key="8">
    <source>
        <dbReference type="ARBA" id="ARBA00022840"/>
    </source>
</evidence>
<keyword evidence="12" id="KW-0131">Cell cycle</keyword>